<evidence type="ECO:0000313" key="2">
    <source>
        <dbReference type="Proteomes" id="UP000314982"/>
    </source>
</evidence>
<dbReference type="SUPFAM" id="SSF102645">
    <property type="entry name" value="CoaB-like"/>
    <property type="match status" value="1"/>
</dbReference>
<proteinExistence type="predicted"/>
<dbReference type="STRING" id="62062.ENSHHUP00000070010"/>
<dbReference type="AlphaFoldDB" id="A0A4W5Q7U6"/>
<dbReference type="InterPro" id="IPR035929">
    <property type="entry name" value="CoaB-like_sf"/>
</dbReference>
<sequence length="173" mass="18831">MAAFAEQGCMVVLISSGGTKVPLESRTIRFLDNFSSFRLRCDLAAQTPLLISLPSHAFTLGLICWTDCCWRIEEGSGCGQVMVNQQALPNIGKVLKRYLAVKEAWILLHVEFSTLSEYLKAAAQALSPIGSKAMFYLAAAVSHKIQPSNGPLQVSKKIKGKTVSVAKRLTESD</sequence>
<dbReference type="GeneTree" id="ENSGT00940000169116"/>
<accession>A0A4W5Q7U6</accession>
<reference evidence="1" key="2">
    <citation type="submission" date="2025-08" db="UniProtKB">
        <authorList>
            <consortium name="Ensembl"/>
        </authorList>
    </citation>
    <scope>IDENTIFICATION</scope>
</reference>
<protein>
    <recommendedName>
        <fullName evidence="3">DNA/pantothenate metabolism flavoprotein C-terminal domain-containing protein</fullName>
    </recommendedName>
</protein>
<organism evidence="1 2">
    <name type="scientific">Hucho hucho</name>
    <name type="common">huchen</name>
    <dbReference type="NCBI Taxonomy" id="62062"/>
    <lineage>
        <taxon>Eukaryota</taxon>
        <taxon>Metazoa</taxon>
        <taxon>Chordata</taxon>
        <taxon>Craniata</taxon>
        <taxon>Vertebrata</taxon>
        <taxon>Euteleostomi</taxon>
        <taxon>Actinopterygii</taxon>
        <taxon>Neopterygii</taxon>
        <taxon>Teleostei</taxon>
        <taxon>Protacanthopterygii</taxon>
        <taxon>Salmoniformes</taxon>
        <taxon>Salmonidae</taxon>
        <taxon>Salmoninae</taxon>
        <taxon>Hucho</taxon>
    </lineage>
</organism>
<reference evidence="2" key="1">
    <citation type="submission" date="2018-06" db="EMBL/GenBank/DDBJ databases">
        <title>Genome assembly of Danube salmon.</title>
        <authorList>
            <person name="Macqueen D.J."/>
            <person name="Gundappa M.K."/>
        </authorList>
    </citation>
    <scope>NUCLEOTIDE SEQUENCE [LARGE SCALE GENOMIC DNA]</scope>
</reference>
<dbReference type="Gene3D" id="3.40.50.10300">
    <property type="entry name" value="CoaB-like"/>
    <property type="match status" value="1"/>
</dbReference>
<reference evidence="1" key="3">
    <citation type="submission" date="2025-09" db="UniProtKB">
        <authorList>
            <consortium name="Ensembl"/>
        </authorList>
    </citation>
    <scope>IDENTIFICATION</scope>
</reference>
<dbReference type="Proteomes" id="UP000314982">
    <property type="component" value="Unassembled WGS sequence"/>
</dbReference>
<dbReference type="Ensembl" id="ENSHHUT00000072341.1">
    <property type="protein sequence ID" value="ENSHHUP00000070010.1"/>
    <property type="gene ID" value="ENSHHUG00000041194.1"/>
</dbReference>
<name>A0A4W5Q7U6_9TELE</name>
<evidence type="ECO:0008006" key="3">
    <source>
        <dbReference type="Google" id="ProtNLM"/>
    </source>
</evidence>
<keyword evidence="2" id="KW-1185">Reference proteome</keyword>
<evidence type="ECO:0000313" key="1">
    <source>
        <dbReference type="Ensembl" id="ENSHHUP00000070010.1"/>
    </source>
</evidence>